<dbReference type="InterPro" id="IPR018391">
    <property type="entry name" value="PQQ_b-propeller_rpt"/>
</dbReference>
<keyword evidence="2" id="KW-0812">Transmembrane</keyword>
<organism evidence="4 5">
    <name type="scientific">Georgenia faecalis</name>
    <dbReference type="NCBI Taxonomy" id="2483799"/>
    <lineage>
        <taxon>Bacteria</taxon>
        <taxon>Bacillati</taxon>
        <taxon>Actinomycetota</taxon>
        <taxon>Actinomycetes</taxon>
        <taxon>Micrococcales</taxon>
        <taxon>Bogoriellaceae</taxon>
        <taxon>Georgenia</taxon>
    </lineage>
</organism>
<accession>A0ABV9D933</accession>
<dbReference type="Pfam" id="PF13360">
    <property type="entry name" value="PQQ_2"/>
    <property type="match status" value="1"/>
</dbReference>
<evidence type="ECO:0000256" key="1">
    <source>
        <dbReference type="SAM" id="MobiDB-lite"/>
    </source>
</evidence>
<sequence length="453" mass="48055">MTEGRPRRRRRAPVAAGVAFALVVAGAVVFVRQSPWWSCHQTTTLTRDAPVDYATSSGPRLTTPAHVIEQLSALPGVGDLVGSAPLETDAAVTTGAGGEIVLSDAPFYGERNTYRDASLDPTSGEVSWNRGQAGQARPLRPIGDDLYSLAAVDDGYRLTVLDAQEGTITGCADLSRTGNDGVGRTLDAPAPDGSAVAVATPPGEAAAALARIDVAALDTAWTRDLDQEARQLAWVDGVLAVGFLDGQLSGADVANRWQHERQRVSIVGIDPDTGEETWSWPRERGDDATPRAGTLVPLAPETGLVTIRETAEAPDGDTSRLVALDPETGDEVWSYEKGGFVANAAGGQVILLDTQDSTVALDGFTGKELWSEPEGVVEPDEWLDTDRALPWGEHMLVPTWSGSVVVLDPSTGERLGATTTEDVLPATYWVTPDALAVTLDWPDAKELLVFDRD</sequence>
<name>A0ABV9D933_9MICO</name>
<evidence type="ECO:0000259" key="3">
    <source>
        <dbReference type="Pfam" id="PF13360"/>
    </source>
</evidence>
<dbReference type="InterPro" id="IPR011047">
    <property type="entry name" value="Quinoprotein_ADH-like_sf"/>
</dbReference>
<feature type="domain" description="Pyrrolo-quinoline quinone repeat" evidence="3">
    <location>
        <begin position="265"/>
        <end position="417"/>
    </location>
</feature>
<dbReference type="InterPro" id="IPR002372">
    <property type="entry name" value="PQQ_rpt_dom"/>
</dbReference>
<dbReference type="SMART" id="SM00564">
    <property type="entry name" value="PQQ"/>
    <property type="match status" value="4"/>
</dbReference>
<keyword evidence="5" id="KW-1185">Reference proteome</keyword>
<feature type="region of interest" description="Disordered" evidence="1">
    <location>
        <begin position="272"/>
        <end position="293"/>
    </location>
</feature>
<protein>
    <submittedName>
        <fullName evidence="4">PQQ-binding-like beta-propeller repeat protein</fullName>
    </submittedName>
</protein>
<dbReference type="RefSeq" id="WP_164471360.1">
    <property type="nucleotide sequence ID" value="NZ_CP033325.1"/>
</dbReference>
<comment type="caution">
    <text evidence="4">The sequence shown here is derived from an EMBL/GenBank/DDBJ whole genome shotgun (WGS) entry which is preliminary data.</text>
</comment>
<keyword evidence="2" id="KW-1133">Transmembrane helix</keyword>
<feature type="transmembrane region" description="Helical" evidence="2">
    <location>
        <begin position="12"/>
        <end position="31"/>
    </location>
</feature>
<dbReference type="PANTHER" id="PTHR34512">
    <property type="entry name" value="CELL SURFACE PROTEIN"/>
    <property type="match status" value="1"/>
</dbReference>
<keyword evidence="2" id="KW-0472">Membrane</keyword>
<gene>
    <name evidence="4" type="ORF">ACFO3F_08430</name>
</gene>
<dbReference type="Gene3D" id="2.130.10.10">
    <property type="entry name" value="YVTN repeat-like/Quinoprotein amine dehydrogenase"/>
    <property type="match status" value="1"/>
</dbReference>
<dbReference type="SUPFAM" id="SSF50998">
    <property type="entry name" value="Quinoprotein alcohol dehydrogenase-like"/>
    <property type="match status" value="1"/>
</dbReference>
<evidence type="ECO:0000313" key="5">
    <source>
        <dbReference type="Proteomes" id="UP001595955"/>
    </source>
</evidence>
<dbReference type="Proteomes" id="UP001595955">
    <property type="component" value="Unassembled WGS sequence"/>
</dbReference>
<evidence type="ECO:0000256" key="2">
    <source>
        <dbReference type="SAM" id="Phobius"/>
    </source>
</evidence>
<evidence type="ECO:0000313" key="4">
    <source>
        <dbReference type="EMBL" id="MFC4555272.1"/>
    </source>
</evidence>
<dbReference type="EMBL" id="JBHSGF010000005">
    <property type="protein sequence ID" value="MFC4555272.1"/>
    <property type="molecule type" value="Genomic_DNA"/>
</dbReference>
<reference evidence="5" key="1">
    <citation type="journal article" date="2019" name="Int. J. Syst. Evol. Microbiol.">
        <title>The Global Catalogue of Microorganisms (GCM) 10K type strain sequencing project: providing services to taxonomists for standard genome sequencing and annotation.</title>
        <authorList>
            <consortium name="The Broad Institute Genomics Platform"/>
            <consortium name="The Broad Institute Genome Sequencing Center for Infectious Disease"/>
            <person name="Wu L."/>
            <person name="Ma J."/>
        </authorList>
    </citation>
    <scope>NUCLEOTIDE SEQUENCE [LARGE SCALE GENOMIC DNA]</scope>
    <source>
        <strain evidence="5">JCM 3369</strain>
    </source>
</reference>
<proteinExistence type="predicted"/>
<dbReference type="InterPro" id="IPR015943">
    <property type="entry name" value="WD40/YVTN_repeat-like_dom_sf"/>
</dbReference>
<dbReference type="PANTHER" id="PTHR34512:SF30">
    <property type="entry name" value="OUTER MEMBRANE PROTEIN ASSEMBLY FACTOR BAMB"/>
    <property type="match status" value="1"/>
</dbReference>